<keyword evidence="2" id="KW-1185">Reference proteome</keyword>
<dbReference type="AlphaFoldDB" id="A0A6M0RFF5"/>
<organism evidence="1 2">
    <name type="scientific">Adonisia turfae CCMR0081</name>
    <dbReference type="NCBI Taxonomy" id="2292702"/>
    <lineage>
        <taxon>Bacteria</taxon>
        <taxon>Bacillati</taxon>
        <taxon>Cyanobacteriota</taxon>
        <taxon>Adonisia</taxon>
        <taxon>Adonisia turfae</taxon>
    </lineage>
</organism>
<dbReference type="EMBL" id="QXHD01000004">
    <property type="protein sequence ID" value="NEZ54977.1"/>
    <property type="molecule type" value="Genomic_DNA"/>
</dbReference>
<accession>A0A6M0RFF5</accession>
<evidence type="ECO:0000313" key="2">
    <source>
        <dbReference type="Proteomes" id="UP000481033"/>
    </source>
</evidence>
<gene>
    <name evidence="1" type="ORF">DXZ20_04575</name>
</gene>
<dbReference type="Proteomes" id="UP000481033">
    <property type="component" value="Unassembled WGS sequence"/>
</dbReference>
<name>A0A6M0RFF5_9CYAN</name>
<protein>
    <submittedName>
        <fullName evidence="1">Uncharacterized protein</fullName>
    </submittedName>
</protein>
<sequence length="85" mass="9348">MKNLSNFHQRVRALVGLSPVGCYGKNCGCQPGNIFECETCGYLRPWCRGADDGMPDSCDFCWGTAQRMQQAVGIEGDVEVVRGKE</sequence>
<reference evidence="1 2" key="1">
    <citation type="journal article" date="2020" name="Microb. Ecol.">
        <title>Ecogenomics of the Marine Benthic Filamentous Cyanobacterium Adonisia.</title>
        <authorList>
            <person name="Walter J.M."/>
            <person name="Coutinho F.H."/>
            <person name="Leomil L."/>
            <person name="Hargreaves P.I."/>
            <person name="Campeao M.E."/>
            <person name="Vieira V.V."/>
            <person name="Silva B.S."/>
            <person name="Fistarol G.O."/>
            <person name="Salomon P.S."/>
            <person name="Sawabe T."/>
            <person name="Mino S."/>
            <person name="Hosokawa M."/>
            <person name="Miyashita H."/>
            <person name="Maruyama F."/>
            <person name="van Verk M.C."/>
            <person name="Dutilh B.E."/>
            <person name="Thompson C.C."/>
            <person name="Thompson F.L."/>
        </authorList>
    </citation>
    <scope>NUCLEOTIDE SEQUENCE [LARGE SCALE GENOMIC DNA]</scope>
    <source>
        <strain evidence="1 2">CCMR0081</strain>
    </source>
</reference>
<proteinExistence type="predicted"/>
<evidence type="ECO:0000313" key="1">
    <source>
        <dbReference type="EMBL" id="NEZ54977.1"/>
    </source>
</evidence>
<comment type="caution">
    <text evidence="1">The sequence shown here is derived from an EMBL/GenBank/DDBJ whole genome shotgun (WGS) entry which is preliminary data.</text>
</comment>